<keyword evidence="11" id="KW-1185">Reference proteome</keyword>
<dbReference type="GO" id="GO:0005634">
    <property type="term" value="C:nucleus"/>
    <property type="evidence" value="ECO:0007669"/>
    <property type="project" value="TreeGrafter"/>
</dbReference>
<dbReference type="PROSITE" id="PS01360">
    <property type="entry name" value="ZF_MYND_1"/>
    <property type="match status" value="1"/>
</dbReference>
<dbReference type="InterPro" id="IPR024119">
    <property type="entry name" value="TF_DEAF-1"/>
</dbReference>
<evidence type="ECO:0000256" key="6">
    <source>
        <dbReference type="ARBA" id="ARBA00023163"/>
    </source>
</evidence>
<dbReference type="InterPro" id="IPR027974">
    <property type="entry name" value="DUF4470"/>
</dbReference>
<dbReference type="Proteomes" id="UP000887568">
    <property type="component" value="Unplaced"/>
</dbReference>
<dbReference type="Pfam" id="PF01753">
    <property type="entry name" value="zf-MYND"/>
    <property type="match status" value="1"/>
</dbReference>
<dbReference type="PANTHER" id="PTHR10237:SF1">
    <property type="entry name" value="DEFORMED EPIDERMAL AUTOREGULATORY FACTOR 1 HOMOLOG"/>
    <property type="match status" value="1"/>
</dbReference>
<proteinExistence type="predicted"/>
<keyword evidence="5" id="KW-0238">DNA-binding</keyword>
<evidence type="ECO:0000313" key="11">
    <source>
        <dbReference type="Proteomes" id="UP000887568"/>
    </source>
</evidence>
<organism evidence="10 11">
    <name type="scientific">Patiria miniata</name>
    <name type="common">Bat star</name>
    <name type="synonym">Asterina miniata</name>
    <dbReference type="NCBI Taxonomy" id="46514"/>
    <lineage>
        <taxon>Eukaryota</taxon>
        <taxon>Metazoa</taxon>
        <taxon>Echinodermata</taxon>
        <taxon>Eleutherozoa</taxon>
        <taxon>Asterozoa</taxon>
        <taxon>Asteroidea</taxon>
        <taxon>Valvatacea</taxon>
        <taxon>Valvatida</taxon>
        <taxon>Asterinidae</taxon>
        <taxon>Patiria</taxon>
    </lineage>
</organism>
<keyword evidence="2 8" id="KW-0863">Zinc-finger</keyword>
<dbReference type="GeneID" id="119722104"/>
<evidence type="ECO:0000259" key="9">
    <source>
        <dbReference type="PROSITE" id="PS50865"/>
    </source>
</evidence>
<dbReference type="PANTHER" id="PTHR10237">
    <property type="entry name" value="DEFORMED EPIDERMAL AUTOREGULATORY FACTOR 1 HOMOLOG SUPPRESSIN"/>
    <property type="match status" value="1"/>
</dbReference>
<dbReference type="EnsemblMetazoa" id="XM_038192129.1">
    <property type="protein sequence ID" value="XP_038048057.1"/>
    <property type="gene ID" value="LOC119722104"/>
</dbReference>
<dbReference type="Pfam" id="PF14737">
    <property type="entry name" value="DUF4470"/>
    <property type="match status" value="1"/>
</dbReference>
<protein>
    <recommendedName>
        <fullName evidence="9">MYND-type domain-containing protein</fullName>
    </recommendedName>
</protein>
<dbReference type="RefSeq" id="XP_038048057.1">
    <property type="nucleotide sequence ID" value="XM_038192129.1"/>
</dbReference>
<dbReference type="SUPFAM" id="SSF144232">
    <property type="entry name" value="HIT/MYND zinc finger-like"/>
    <property type="match status" value="2"/>
</dbReference>
<evidence type="ECO:0000256" key="5">
    <source>
        <dbReference type="ARBA" id="ARBA00023125"/>
    </source>
</evidence>
<reference evidence="10" key="1">
    <citation type="submission" date="2022-11" db="UniProtKB">
        <authorList>
            <consortium name="EnsemblMetazoa"/>
        </authorList>
    </citation>
    <scope>IDENTIFICATION</scope>
</reference>
<dbReference type="OrthoDB" id="5282002at2759"/>
<keyword evidence="1" id="KW-0479">Metal-binding</keyword>
<dbReference type="AlphaFoldDB" id="A0A913Z8J0"/>
<evidence type="ECO:0000256" key="7">
    <source>
        <dbReference type="ARBA" id="ARBA00023242"/>
    </source>
</evidence>
<dbReference type="OMA" id="HKLDCKS"/>
<keyword evidence="3" id="KW-0862">Zinc</keyword>
<evidence type="ECO:0000256" key="3">
    <source>
        <dbReference type="ARBA" id="ARBA00022833"/>
    </source>
</evidence>
<dbReference type="GO" id="GO:0000981">
    <property type="term" value="F:DNA-binding transcription factor activity, RNA polymerase II-specific"/>
    <property type="evidence" value="ECO:0007669"/>
    <property type="project" value="TreeGrafter"/>
</dbReference>
<evidence type="ECO:0000256" key="4">
    <source>
        <dbReference type="ARBA" id="ARBA00023015"/>
    </source>
</evidence>
<evidence type="ECO:0000256" key="8">
    <source>
        <dbReference type="PROSITE-ProRule" id="PRU00134"/>
    </source>
</evidence>
<evidence type="ECO:0000313" key="10">
    <source>
        <dbReference type="EnsemblMetazoa" id="XP_038048057.1"/>
    </source>
</evidence>
<evidence type="ECO:0000256" key="2">
    <source>
        <dbReference type="ARBA" id="ARBA00022771"/>
    </source>
</evidence>
<dbReference type="PROSITE" id="PS50865">
    <property type="entry name" value="ZF_MYND_2"/>
    <property type="match status" value="1"/>
</dbReference>
<dbReference type="InterPro" id="IPR002893">
    <property type="entry name" value="Znf_MYND"/>
</dbReference>
<evidence type="ECO:0000256" key="1">
    <source>
        <dbReference type="ARBA" id="ARBA00022723"/>
    </source>
</evidence>
<keyword evidence="6" id="KW-0804">Transcription</keyword>
<accession>A0A913Z8J0</accession>
<dbReference type="GO" id="GO:0008270">
    <property type="term" value="F:zinc ion binding"/>
    <property type="evidence" value="ECO:0007669"/>
    <property type="project" value="UniProtKB-KW"/>
</dbReference>
<keyword evidence="7" id="KW-0539">Nucleus</keyword>
<name>A0A913Z8J0_PATMI</name>
<feature type="domain" description="MYND-type" evidence="9">
    <location>
        <begin position="65"/>
        <end position="104"/>
    </location>
</feature>
<keyword evidence="4" id="KW-0805">Transcription regulation</keyword>
<sequence>MTEESCQRTMDVQPGHCWRCERVLPQHSVPCKFCRMAKYCSTPCRNRDKARHRSVECKLYADKPCTTCSRIVPKDVSECAGCNNSRYCNKECQLKDWPAHKKTCKTVKTGITQLSVILAQRNSNLATNTRVADLNHYFGSTMAEDFLKLVSNELSDEMASENLTRDFHVLSAGCGDLRSTVLTAGSLPDEYQGKLHITLNDFDPFVMARNVLFLFTLVRFADTDYIASSLTTIWYSLHISKREYDLIKTSLDELIQMSAQQLHDATQGLVKLLDEDLRYLSQVWKRWQSLECQRDKKTSINLRKQRKRVFKPDKVREGVSIYLARLSPEDQKANKEWFEHALFVPTQTVKKEDLPFDNPTLTGRGAHFEIVCDITAPEDCEFVYCIKESSFPFAVWDCLRVRENTPGSHSSPMVMYHKYVTNLLQKVKSLILQGRLLIRVSLANCLDFPNHHQTLNMPNYDRIFTSNLADYVGFAKLLQTMKPLLDASNSYSAIVTESMNWIEIVPGADIKKAVQTPEFAQCNQALYLDTGKEVDGFNGIREYYDNTICFLMYLRADLMAGGFGIPSLKEVPSFESVKKYHGLQMRDFRKGQNKLVPFQYRVNARDLTMLNGYGRTVEWYLPQSDAQL</sequence>
<dbReference type="Gene3D" id="6.10.140.2220">
    <property type="match status" value="1"/>
</dbReference>
<dbReference type="GO" id="GO:0003677">
    <property type="term" value="F:DNA binding"/>
    <property type="evidence" value="ECO:0007669"/>
    <property type="project" value="UniProtKB-KW"/>
</dbReference>